<dbReference type="EMBL" id="KV907500">
    <property type="protein sequence ID" value="OOF95217.1"/>
    <property type="molecule type" value="Genomic_DNA"/>
</dbReference>
<gene>
    <name evidence="1" type="ORF">ASPCADRAFT_406036</name>
</gene>
<dbReference type="OMA" id="VYWDMDR"/>
<dbReference type="VEuPathDB" id="FungiDB:ASPCADRAFT_406036"/>
<dbReference type="AlphaFoldDB" id="A0A1R3RL59"/>
<evidence type="ECO:0000313" key="2">
    <source>
        <dbReference type="Proteomes" id="UP000188318"/>
    </source>
</evidence>
<name>A0A1R3RL59_ASPC5</name>
<proteinExistence type="predicted"/>
<keyword evidence="2" id="KW-1185">Reference proteome</keyword>
<accession>A0A1R3RL59</accession>
<reference evidence="2" key="1">
    <citation type="journal article" date="2017" name="Genome Biol.">
        <title>Comparative genomics reveals high biological diversity and specific adaptations in the industrially and medically important fungal genus Aspergillus.</title>
        <authorList>
            <person name="de Vries R.P."/>
            <person name="Riley R."/>
            <person name="Wiebenga A."/>
            <person name="Aguilar-Osorio G."/>
            <person name="Amillis S."/>
            <person name="Uchima C.A."/>
            <person name="Anderluh G."/>
            <person name="Asadollahi M."/>
            <person name="Askin M."/>
            <person name="Barry K."/>
            <person name="Battaglia E."/>
            <person name="Bayram O."/>
            <person name="Benocci T."/>
            <person name="Braus-Stromeyer S.A."/>
            <person name="Caldana C."/>
            <person name="Canovas D."/>
            <person name="Cerqueira G.C."/>
            <person name="Chen F."/>
            <person name="Chen W."/>
            <person name="Choi C."/>
            <person name="Clum A."/>
            <person name="Dos Santos R.A."/>
            <person name="Damasio A.R."/>
            <person name="Diallinas G."/>
            <person name="Emri T."/>
            <person name="Fekete E."/>
            <person name="Flipphi M."/>
            <person name="Freyberg S."/>
            <person name="Gallo A."/>
            <person name="Gournas C."/>
            <person name="Habgood R."/>
            <person name="Hainaut M."/>
            <person name="Harispe M.L."/>
            <person name="Henrissat B."/>
            <person name="Hilden K.S."/>
            <person name="Hope R."/>
            <person name="Hossain A."/>
            <person name="Karabika E."/>
            <person name="Karaffa L."/>
            <person name="Karanyi Z."/>
            <person name="Krasevec N."/>
            <person name="Kuo A."/>
            <person name="Kusch H."/>
            <person name="LaButti K."/>
            <person name="Lagendijk E.L."/>
            <person name="Lapidus A."/>
            <person name="Levasseur A."/>
            <person name="Lindquist E."/>
            <person name="Lipzen A."/>
            <person name="Logrieco A.F."/>
            <person name="MacCabe A."/>
            <person name="Maekelae M.R."/>
            <person name="Malavazi I."/>
            <person name="Melin P."/>
            <person name="Meyer V."/>
            <person name="Mielnichuk N."/>
            <person name="Miskei M."/>
            <person name="Molnar A.P."/>
            <person name="Mule G."/>
            <person name="Ngan C.Y."/>
            <person name="Orejas M."/>
            <person name="Orosz E."/>
            <person name="Ouedraogo J.P."/>
            <person name="Overkamp K.M."/>
            <person name="Park H.-S."/>
            <person name="Perrone G."/>
            <person name="Piumi F."/>
            <person name="Punt P.J."/>
            <person name="Ram A.F."/>
            <person name="Ramon A."/>
            <person name="Rauscher S."/>
            <person name="Record E."/>
            <person name="Riano-Pachon D.M."/>
            <person name="Robert V."/>
            <person name="Roehrig J."/>
            <person name="Ruller R."/>
            <person name="Salamov A."/>
            <person name="Salih N.S."/>
            <person name="Samson R.A."/>
            <person name="Sandor E."/>
            <person name="Sanguinetti M."/>
            <person name="Schuetze T."/>
            <person name="Sepcic K."/>
            <person name="Shelest E."/>
            <person name="Sherlock G."/>
            <person name="Sophianopoulou V."/>
            <person name="Squina F.M."/>
            <person name="Sun H."/>
            <person name="Susca A."/>
            <person name="Todd R.B."/>
            <person name="Tsang A."/>
            <person name="Unkles S.E."/>
            <person name="van de Wiele N."/>
            <person name="van Rossen-Uffink D."/>
            <person name="Oliveira J.V."/>
            <person name="Vesth T.C."/>
            <person name="Visser J."/>
            <person name="Yu J.-H."/>
            <person name="Zhou M."/>
            <person name="Andersen M.R."/>
            <person name="Archer D.B."/>
            <person name="Baker S.E."/>
            <person name="Benoit I."/>
            <person name="Brakhage A.A."/>
            <person name="Braus G.H."/>
            <person name="Fischer R."/>
            <person name="Frisvad J.C."/>
            <person name="Goldman G.H."/>
            <person name="Houbraken J."/>
            <person name="Oakley B."/>
            <person name="Pocsi I."/>
            <person name="Scazzocchio C."/>
            <person name="Seiboth B."/>
            <person name="vanKuyk P.A."/>
            <person name="Wortman J."/>
            <person name="Dyer P.S."/>
            <person name="Grigoriev I.V."/>
        </authorList>
    </citation>
    <scope>NUCLEOTIDE SEQUENCE [LARGE SCALE GENOMIC DNA]</scope>
    <source>
        <strain evidence="2">ITEM 5010</strain>
    </source>
</reference>
<protein>
    <submittedName>
        <fullName evidence="1">Uncharacterized protein</fullName>
    </submittedName>
</protein>
<evidence type="ECO:0000313" key="1">
    <source>
        <dbReference type="EMBL" id="OOF95217.1"/>
    </source>
</evidence>
<dbReference type="OrthoDB" id="5401170at2759"/>
<sequence>MAPKTWFTKAQTQPGTVIQLEKHTWVIKEKLNEINQQLDEEDIPIANGPGYACARFLVEKELPTTATPPIQAFMRTYLQVPIGGTEADPPATRARQATMEFYPRELEGLQRCTTSGVTPVLWDQKWERQGEEGVVPGGFILRIVWEIVPGMRLGDVYGSTVFWTLDEKKREVIRGNLNRRGGYQPAIASGKSLVWNSDTGTLYFVGFFDCIKARGDEQRWSPKWWVAWNLAKSPNPLWPGWDGSMEGWIW</sequence>
<organism evidence="1 2">
    <name type="scientific">Aspergillus carbonarius (strain ITEM 5010)</name>
    <dbReference type="NCBI Taxonomy" id="602072"/>
    <lineage>
        <taxon>Eukaryota</taxon>
        <taxon>Fungi</taxon>
        <taxon>Dikarya</taxon>
        <taxon>Ascomycota</taxon>
        <taxon>Pezizomycotina</taxon>
        <taxon>Eurotiomycetes</taxon>
        <taxon>Eurotiomycetidae</taxon>
        <taxon>Eurotiales</taxon>
        <taxon>Aspergillaceae</taxon>
        <taxon>Aspergillus</taxon>
        <taxon>Aspergillus subgen. Circumdati</taxon>
    </lineage>
</organism>
<dbReference type="STRING" id="602072.A0A1R3RL59"/>
<dbReference type="Proteomes" id="UP000188318">
    <property type="component" value="Unassembled WGS sequence"/>
</dbReference>